<dbReference type="OMA" id="NGWIWDL"/>
<dbReference type="OrthoDB" id="2305498at2759"/>
<sequence length="412" mass="45917">MDDENASCSHDSEEDNAQVSLLDLPVEIFLHICSFLKASTLVHSLSLVCKQFYLILKDDSLWKARINHTWPDASYPLLRPAKPDRLFWKLSCVAIEKQRALWREKECPMEKIATHAQGSTVDALLLMHDGTGYIAGARDRSLIYGRFGKNTYGSQYTICNIDSAHNGWIWDLTTIDNTVYSCSWDQSVKSWMLTNIGLVQHHTYSIYTGVSGALLCVSSCPEQALFATGSYKRTVFVFDSRSGEKPITQYRPHRGAVIKLAMNSEYILSASEDKTVSVWDQRAGRIMKSITIPGKAFPMCINMQQDCVCVGDSVAKLHVLNPKNNFELVKSYSTGHTKRITGVHLTRGNLITSSTDGTVRISSPTDPPKPMATLHSPFGGIARMDYQNGILAISGSEIVVYRPMCSVKLMDN</sequence>
<dbReference type="SUPFAM" id="SSF81383">
    <property type="entry name" value="F-box domain"/>
    <property type="match status" value="1"/>
</dbReference>
<dbReference type="PROSITE" id="PS50181">
    <property type="entry name" value="FBOX"/>
    <property type="match status" value="1"/>
</dbReference>
<accession>E2AP67</accession>
<dbReference type="SMART" id="SM00256">
    <property type="entry name" value="FBOX"/>
    <property type="match status" value="1"/>
</dbReference>
<dbReference type="SMART" id="SM00320">
    <property type="entry name" value="WD40"/>
    <property type="match status" value="4"/>
</dbReference>
<dbReference type="PROSITE" id="PS50082">
    <property type="entry name" value="WD_REPEATS_2"/>
    <property type="match status" value="1"/>
</dbReference>
<dbReference type="InParanoid" id="E2AP67"/>
<organism evidence="4">
    <name type="scientific">Camponotus floridanus</name>
    <name type="common">Florida carpenter ant</name>
    <dbReference type="NCBI Taxonomy" id="104421"/>
    <lineage>
        <taxon>Eukaryota</taxon>
        <taxon>Metazoa</taxon>
        <taxon>Ecdysozoa</taxon>
        <taxon>Arthropoda</taxon>
        <taxon>Hexapoda</taxon>
        <taxon>Insecta</taxon>
        <taxon>Pterygota</taxon>
        <taxon>Neoptera</taxon>
        <taxon>Endopterygota</taxon>
        <taxon>Hymenoptera</taxon>
        <taxon>Apocrita</taxon>
        <taxon>Aculeata</taxon>
        <taxon>Formicoidea</taxon>
        <taxon>Formicidae</taxon>
        <taxon>Formicinae</taxon>
        <taxon>Camponotus</taxon>
    </lineage>
</organism>
<dbReference type="InterPro" id="IPR001680">
    <property type="entry name" value="WD40_rpt"/>
</dbReference>
<dbReference type="PANTHER" id="PTHR19855">
    <property type="entry name" value="WD40 REPEAT PROTEIN 12, 37"/>
    <property type="match status" value="1"/>
</dbReference>
<protein>
    <submittedName>
        <fullName evidence="3">F-box/WD repeat-containing protein 9</fullName>
    </submittedName>
</protein>
<dbReference type="PROSITE" id="PS50294">
    <property type="entry name" value="WD_REPEATS_REGION"/>
    <property type="match status" value="1"/>
</dbReference>
<dbReference type="STRING" id="104421.E2AP67"/>
<dbReference type="SUPFAM" id="SSF50978">
    <property type="entry name" value="WD40 repeat-like"/>
    <property type="match status" value="1"/>
</dbReference>
<feature type="domain" description="F-box" evidence="2">
    <location>
        <begin position="18"/>
        <end position="65"/>
    </location>
</feature>
<keyword evidence="4" id="KW-1185">Reference proteome</keyword>
<evidence type="ECO:0000256" key="1">
    <source>
        <dbReference type="PROSITE-ProRule" id="PRU00221"/>
    </source>
</evidence>
<dbReference type="InterPro" id="IPR036047">
    <property type="entry name" value="F-box-like_dom_sf"/>
</dbReference>
<dbReference type="EMBL" id="GL441468">
    <property type="protein sequence ID" value="EFN64774.1"/>
    <property type="molecule type" value="Genomic_DNA"/>
</dbReference>
<name>E2AP67_CAMFO</name>
<dbReference type="InterPro" id="IPR036322">
    <property type="entry name" value="WD40_repeat_dom_sf"/>
</dbReference>
<dbReference type="Pfam" id="PF12937">
    <property type="entry name" value="F-box-like"/>
    <property type="match status" value="1"/>
</dbReference>
<dbReference type="InterPro" id="IPR015943">
    <property type="entry name" value="WD40/YVTN_repeat-like_dom_sf"/>
</dbReference>
<dbReference type="Proteomes" id="UP000000311">
    <property type="component" value="Unassembled WGS sequence"/>
</dbReference>
<proteinExistence type="predicted"/>
<feature type="repeat" description="WD" evidence="1">
    <location>
        <begin position="250"/>
        <end position="289"/>
    </location>
</feature>
<dbReference type="Pfam" id="PF00400">
    <property type="entry name" value="WD40"/>
    <property type="match status" value="3"/>
</dbReference>
<dbReference type="Gene3D" id="1.20.1280.50">
    <property type="match status" value="1"/>
</dbReference>
<evidence type="ECO:0000259" key="2">
    <source>
        <dbReference type="PROSITE" id="PS50181"/>
    </source>
</evidence>
<evidence type="ECO:0000313" key="4">
    <source>
        <dbReference type="Proteomes" id="UP000000311"/>
    </source>
</evidence>
<keyword evidence="1" id="KW-0853">WD repeat</keyword>
<gene>
    <name evidence="3" type="ORF">EAG_08355</name>
</gene>
<dbReference type="Gene3D" id="2.130.10.10">
    <property type="entry name" value="YVTN repeat-like/Quinoprotein amine dehydrogenase"/>
    <property type="match status" value="2"/>
</dbReference>
<dbReference type="InterPro" id="IPR001810">
    <property type="entry name" value="F-box_dom"/>
</dbReference>
<reference evidence="3 4" key="1">
    <citation type="journal article" date="2010" name="Science">
        <title>Genomic comparison of the ants Camponotus floridanus and Harpegnathos saltator.</title>
        <authorList>
            <person name="Bonasio R."/>
            <person name="Zhang G."/>
            <person name="Ye C."/>
            <person name="Mutti N.S."/>
            <person name="Fang X."/>
            <person name="Qin N."/>
            <person name="Donahue G."/>
            <person name="Yang P."/>
            <person name="Li Q."/>
            <person name="Li C."/>
            <person name="Zhang P."/>
            <person name="Huang Z."/>
            <person name="Berger S.L."/>
            <person name="Reinberg D."/>
            <person name="Wang J."/>
            <person name="Liebig J."/>
        </authorList>
    </citation>
    <scope>NUCLEOTIDE SEQUENCE [LARGE SCALE GENOMIC DNA]</scope>
    <source>
        <strain evidence="4">C129</strain>
    </source>
</reference>
<dbReference type="AlphaFoldDB" id="E2AP67"/>
<dbReference type="PANTHER" id="PTHR19855:SF34">
    <property type="entry name" value="F-BOX_WD REPEAT-CONTAINING PROTEIN 9"/>
    <property type="match status" value="1"/>
</dbReference>
<evidence type="ECO:0000313" key="3">
    <source>
        <dbReference type="EMBL" id="EFN64774.1"/>
    </source>
</evidence>